<proteinExistence type="predicted"/>
<comment type="caution">
    <text evidence="1">The sequence shown here is derived from an EMBL/GenBank/DDBJ whole genome shotgun (WGS) entry which is preliminary data.</text>
</comment>
<evidence type="ECO:0000313" key="1">
    <source>
        <dbReference type="EMBL" id="KKS82076.1"/>
    </source>
</evidence>
<dbReference type="AlphaFoldDB" id="A0A0G1EGB6"/>
<dbReference type="NCBIfam" id="NF033394">
    <property type="entry name" value="capsid_maj_Podo"/>
    <property type="match status" value="1"/>
</dbReference>
<organism evidence="1 2">
    <name type="scientific">Candidatus Wolfebacteria bacterium GW2011_GWC1_43_10</name>
    <dbReference type="NCBI Taxonomy" id="1619011"/>
    <lineage>
        <taxon>Bacteria</taxon>
        <taxon>Candidatus Wolfeibacteriota</taxon>
    </lineage>
</organism>
<dbReference type="InterPro" id="IPR049718">
    <property type="entry name" value="AKO59007-like"/>
</dbReference>
<gene>
    <name evidence="1" type="ORF">UV58_C0013G0019</name>
</gene>
<sequence>MVFGNRVTTITQNTILPKVFDTILGDNWITFRIISNAKKWSGHTLDRPLKVTKSTLGGSFSGMDTHSTATVDTRVLMSYDTRGYEMPIAIPGMEKAVNRTEAEVINLVRVETESAQEDALDDIGTILYADGTGNSNKEFLGWDALIDDNTSVVTLGGLSRTTYPTLKGTRTASGGTLTLTKIATLISAVSAGSAARQRPTVFVSNETIWDLYESLLTPTQQATYESTGLPMMTRTSKAPIRSAELKGAAGYVALTFRGIPWIADEKSTAQTLWAANENYIDWYGLNDPDLESISLGTADIEGVYSEAPSKNTGFQWTGFLRPINQYGEVAHIYLLGNQVTFNPKRHGRLTGITGV</sequence>
<dbReference type="EMBL" id="LCFA01000013">
    <property type="protein sequence ID" value="KKS82076.1"/>
    <property type="molecule type" value="Genomic_DNA"/>
</dbReference>
<dbReference type="Proteomes" id="UP000034810">
    <property type="component" value="Unassembled WGS sequence"/>
</dbReference>
<evidence type="ECO:0000313" key="2">
    <source>
        <dbReference type="Proteomes" id="UP000034810"/>
    </source>
</evidence>
<name>A0A0G1EGB6_9BACT</name>
<reference evidence="1 2" key="1">
    <citation type="journal article" date="2015" name="Nature">
        <title>rRNA introns, odd ribosomes, and small enigmatic genomes across a large radiation of phyla.</title>
        <authorList>
            <person name="Brown C.T."/>
            <person name="Hug L.A."/>
            <person name="Thomas B.C."/>
            <person name="Sharon I."/>
            <person name="Castelle C.J."/>
            <person name="Singh A."/>
            <person name="Wilkins M.J."/>
            <person name="Williams K.H."/>
            <person name="Banfield J.F."/>
        </authorList>
    </citation>
    <scope>NUCLEOTIDE SEQUENCE [LARGE SCALE GENOMIC DNA]</scope>
</reference>
<evidence type="ECO:0008006" key="3">
    <source>
        <dbReference type="Google" id="ProtNLM"/>
    </source>
</evidence>
<accession>A0A0G1EGB6</accession>
<protein>
    <recommendedName>
        <fullName evidence="3">Major capsid protein</fullName>
    </recommendedName>
</protein>